<keyword evidence="3" id="KW-1185">Reference proteome</keyword>
<keyword evidence="2" id="KW-0808">Transferase</keyword>
<protein>
    <submittedName>
        <fullName evidence="2">Putative glycosyltransferase EpsH</fullName>
        <ecNumber evidence="2">2.4.-.-</ecNumber>
    </submittedName>
</protein>
<name>A0A5C6CL29_9BACT</name>
<reference evidence="2 3" key="1">
    <citation type="submission" date="2019-02" db="EMBL/GenBank/DDBJ databases">
        <title>Deep-cultivation of Planctomycetes and their phenomic and genomic characterization uncovers novel biology.</title>
        <authorList>
            <person name="Wiegand S."/>
            <person name="Jogler M."/>
            <person name="Boedeker C."/>
            <person name="Pinto D."/>
            <person name="Vollmers J."/>
            <person name="Rivas-Marin E."/>
            <person name="Kohn T."/>
            <person name="Peeters S.H."/>
            <person name="Heuer A."/>
            <person name="Rast P."/>
            <person name="Oberbeckmann S."/>
            <person name="Bunk B."/>
            <person name="Jeske O."/>
            <person name="Meyerdierks A."/>
            <person name="Storesund J.E."/>
            <person name="Kallscheuer N."/>
            <person name="Luecker S."/>
            <person name="Lage O.M."/>
            <person name="Pohl T."/>
            <person name="Merkel B.J."/>
            <person name="Hornburger P."/>
            <person name="Mueller R.-W."/>
            <person name="Bruemmer F."/>
            <person name="Labrenz M."/>
            <person name="Spormann A.M."/>
            <person name="Op Den Camp H."/>
            <person name="Overmann J."/>
            <person name="Amann R."/>
            <person name="Jetten M.S.M."/>
            <person name="Mascher T."/>
            <person name="Medema M.H."/>
            <person name="Devos D.P."/>
            <person name="Kaster A.-K."/>
            <person name="Ovreas L."/>
            <person name="Rohde M."/>
            <person name="Galperin M.Y."/>
            <person name="Jogler C."/>
        </authorList>
    </citation>
    <scope>NUCLEOTIDE SEQUENCE [LARGE SCALE GENOMIC DNA]</scope>
    <source>
        <strain evidence="2 3">Pla52o</strain>
    </source>
</reference>
<feature type="domain" description="Glycosyltransferase 2-like" evidence="1">
    <location>
        <begin position="8"/>
        <end position="123"/>
    </location>
</feature>
<comment type="caution">
    <text evidence="2">The sequence shown here is derived from an EMBL/GenBank/DDBJ whole genome shotgun (WGS) entry which is preliminary data.</text>
</comment>
<dbReference type="EMBL" id="SJPT01000003">
    <property type="protein sequence ID" value="TWU24011.1"/>
    <property type="molecule type" value="Genomic_DNA"/>
</dbReference>
<dbReference type="InterPro" id="IPR001173">
    <property type="entry name" value="Glyco_trans_2-like"/>
</dbReference>
<dbReference type="OrthoDB" id="9781367at2"/>
<evidence type="ECO:0000259" key="1">
    <source>
        <dbReference type="Pfam" id="PF00535"/>
    </source>
</evidence>
<dbReference type="InterPro" id="IPR029044">
    <property type="entry name" value="Nucleotide-diphossugar_trans"/>
</dbReference>
<dbReference type="PANTHER" id="PTHR43685:SF2">
    <property type="entry name" value="GLYCOSYLTRANSFERASE 2-LIKE DOMAIN-CONTAINING PROTEIN"/>
    <property type="match status" value="1"/>
</dbReference>
<accession>A0A5C6CL29</accession>
<dbReference type="Gene3D" id="3.90.550.10">
    <property type="entry name" value="Spore Coat Polysaccharide Biosynthesis Protein SpsA, Chain A"/>
    <property type="match status" value="1"/>
</dbReference>
<dbReference type="PANTHER" id="PTHR43685">
    <property type="entry name" value="GLYCOSYLTRANSFERASE"/>
    <property type="match status" value="1"/>
</dbReference>
<evidence type="ECO:0000313" key="3">
    <source>
        <dbReference type="Proteomes" id="UP000316304"/>
    </source>
</evidence>
<sequence length="320" mass="36976">MSTAPDVSIILCTYNRADMLRECVESLLNQRTDGEFTFEVVVVDNRSSDNTAELISEMQKTSPVTLRYVFESTPGQVHARHRGFDEAQGEWFANFDDDEVAEPEWVLAMLRLAREKNIRSVGGLLWLRLPPDCDRQLHPRVRRILGESVTWPEPRPYTRRQGPGSGTQLIHRNVLEEVGRYDVSQSLRGYDTDLYRRMWEAGIESWFAPESVAWHVTPPVRLTYKYLHETCFHDGFTFCRRDLNHYGKLRGFGIMLLRVANAGLRHAPQAALAKCLGKHETTLAHWLMLVRAEGYARCYLHVVVPRMFPQRRTLSKYGLL</sequence>
<dbReference type="CDD" id="cd00761">
    <property type="entry name" value="Glyco_tranf_GTA_type"/>
    <property type="match status" value="1"/>
</dbReference>
<dbReference type="InterPro" id="IPR050834">
    <property type="entry name" value="Glycosyltransf_2"/>
</dbReference>
<dbReference type="SUPFAM" id="SSF53448">
    <property type="entry name" value="Nucleotide-diphospho-sugar transferases"/>
    <property type="match status" value="1"/>
</dbReference>
<dbReference type="Proteomes" id="UP000316304">
    <property type="component" value="Unassembled WGS sequence"/>
</dbReference>
<organism evidence="2 3">
    <name type="scientific">Novipirellula galeiformis</name>
    <dbReference type="NCBI Taxonomy" id="2528004"/>
    <lineage>
        <taxon>Bacteria</taxon>
        <taxon>Pseudomonadati</taxon>
        <taxon>Planctomycetota</taxon>
        <taxon>Planctomycetia</taxon>
        <taxon>Pirellulales</taxon>
        <taxon>Pirellulaceae</taxon>
        <taxon>Novipirellula</taxon>
    </lineage>
</organism>
<dbReference type="GO" id="GO:0016757">
    <property type="term" value="F:glycosyltransferase activity"/>
    <property type="evidence" value="ECO:0007669"/>
    <property type="project" value="UniProtKB-KW"/>
</dbReference>
<dbReference type="EC" id="2.4.-.-" evidence="2"/>
<dbReference type="Pfam" id="PF00535">
    <property type="entry name" value="Glycos_transf_2"/>
    <property type="match status" value="1"/>
</dbReference>
<keyword evidence="2" id="KW-0328">Glycosyltransferase</keyword>
<dbReference type="RefSeq" id="WP_146594280.1">
    <property type="nucleotide sequence ID" value="NZ_SJPT01000003.1"/>
</dbReference>
<proteinExistence type="predicted"/>
<gene>
    <name evidence="2" type="primary">epsH_1</name>
    <name evidence="2" type="ORF">Pla52o_19340</name>
</gene>
<dbReference type="AlphaFoldDB" id="A0A5C6CL29"/>
<evidence type="ECO:0000313" key="2">
    <source>
        <dbReference type="EMBL" id="TWU24011.1"/>
    </source>
</evidence>